<dbReference type="CDD" id="cd06138">
    <property type="entry name" value="ExoI_N"/>
    <property type="match status" value="1"/>
</dbReference>
<name>A0A1N6PR94_9SPIO</name>
<evidence type="ECO:0000256" key="2">
    <source>
        <dbReference type="ARBA" id="ARBA00012108"/>
    </source>
</evidence>
<dbReference type="RefSeq" id="WP_076487876.1">
    <property type="nucleotide sequence ID" value="NZ_FTMS01000003.1"/>
</dbReference>
<comment type="subunit">
    <text evidence="13">Monomer. Interacts with ssb (via C-terminus); this interaction stimulates the exonuclease activity by recruiting the enzyme to its substrate.</text>
</comment>
<keyword evidence="8" id="KW-0269">Exonuclease</keyword>
<dbReference type="EC" id="3.1.11.1" evidence="2"/>
<gene>
    <name evidence="18" type="ORF">SAMN05920897_10397</name>
</gene>
<dbReference type="GO" id="GO:0008310">
    <property type="term" value="F:single-stranded DNA 3'-5' DNA exonuclease activity"/>
    <property type="evidence" value="ECO:0007669"/>
    <property type="project" value="UniProtKB-EC"/>
</dbReference>
<protein>
    <recommendedName>
        <fullName evidence="3">Exodeoxyribonuclease I</fullName>
        <ecNumber evidence="2">3.1.11.1</ecNumber>
    </recommendedName>
    <alternativeName>
        <fullName evidence="12">DNA deoxyribophosphodiesterase</fullName>
    </alternativeName>
</protein>
<evidence type="ECO:0000256" key="13">
    <source>
        <dbReference type="ARBA" id="ARBA00046792"/>
    </source>
</evidence>
<dbReference type="NCBIfam" id="NF008746">
    <property type="entry name" value="PRK11779.1"/>
    <property type="match status" value="1"/>
</dbReference>
<dbReference type="InterPro" id="IPR013520">
    <property type="entry name" value="Ribonucl_H"/>
</dbReference>
<dbReference type="STRING" id="159291.SAMN05920897_10397"/>
<dbReference type="FunFam" id="3.30.420.10:FF:000033">
    <property type="entry name" value="Exodeoxyribonuclease I"/>
    <property type="match status" value="1"/>
</dbReference>
<reference evidence="19" key="1">
    <citation type="submission" date="2017-01" db="EMBL/GenBank/DDBJ databases">
        <authorList>
            <person name="Varghese N."/>
            <person name="Submissions S."/>
        </authorList>
    </citation>
    <scope>NUCLEOTIDE SEQUENCE [LARGE SCALE GENOMIC DNA]</scope>
    <source>
        <strain evidence="19">ASpG1</strain>
    </source>
</reference>
<dbReference type="Proteomes" id="UP000186400">
    <property type="component" value="Unassembled WGS sequence"/>
</dbReference>
<evidence type="ECO:0000259" key="17">
    <source>
        <dbReference type="PROSITE" id="PS51785"/>
    </source>
</evidence>
<keyword evidence="11" id="KW-0234">DNA repair</keyword>
<proteinExistence type="predicted"/>
<dbReference type="InterPro" id="IPR023607">
    <property type="entry name" value="Exodeoxyribonuclease_I"/>
</dbReference>
<keyword evidence="19" id="KW-1185">Reference proteome</keyword>
<evidence type="ECO:0000256" key="11">
    <source>
        <dbReference type="ARBA" id="ARBA00023204"/>
    </source>
</evidence>
<keyword evidence="10" id="KW-0238">DNA-binding</keyword>
<keyword evidence="6" id="KW-0227">DNA damage</keyword>
<evidence type="ECO:0000256" key="5">
    <source>
        <dbReference type="ARBA" id="ARBA00022723"/>
    </source>
</evidence>
<dbReference type="SMART" id="SM00479">
    <property type="entry name" value="EXOIII"/>
    <property type="match status" value="1"/>
</dbReference>
<evidence type="ECO:0000256" key="8">
    <source>
        <dbReference type="ARBA" id="ARBA00022839"/>
    </source>
</evidence>
<evidence type="ECO:0000256" key="9">
    <source>
        <dbReference type="ARBA" id="ARBA00022842"/>
    </source>
</evidence>
<dbReference type="PROSITE" id="PS51785">
    <property type="entry name" value="EXOI_C"/>
    <property type="match status" value="1"/>
</dbReference>
<sequence>MAQTFLWYDLETFGRDPRWDRIAQFAAIRTDYDLQELEEPSILYGRISPDYLPDPEACLLTGITPRQTAENGLVEAELAREINRILSVPGTCTAGYNSIRFDDEFLRNLFYRTFHDPYRREYAQGNSRWDILPLIRLAHDLRPEGVQWTTDEAGTPVFKLEELTRANGISHDDAHDALSDVRATIALARLIKEKQPRLFSYYLTLRKKDQVRRVLNLEHPEPLVLADSLLTRPGGCSSVVWPLTVSPDNPNQIILFDLRFDPSPLWDLSREEIRRRVFSSREELAGEERIPLLGVQLNRVPAVAPLSTLTGDRAQALGLCLEEIRRNASALAGKEDLATKIRAVYQRDSASGDTPGEQGYTDPDLGIYSGGFFGDADQETFRRIHQTTPSELATAPPTFTDPRGPEMLRRYLGRSYPQELTSEELQRWQSHCARRLLAPEYRNALDFGSFRKKLHNLMALPDLPAGKRKTLKDLLDYARWLDEHILSAR</sequence>
<dbReference type="Gene3D" id="1.10.287.1240">
    <property type="match status" value="1"/>
</dbReference>
<feature type="binding site" evidence="15">
    <location>
        <position position="9"/>
    </location>
    <ligand>
        <name>Mg(2+)</name>
        <dbReference type="ChEBI" id="CHEBI:18420"/>
        <label>1</label>
    </ligand>
</feature>
<evidence type="ECO:0000256" key="12">
    <source>
        <dbReference type="ARBA" id="ARBA00031220"/>
    </source>
</evidence>
<feature type="domain" description="ExoI SH3-like" evidence="16">
    <location>
        <begin position="196"/>
        <end position="349"/>
    </location>
</feature>
<evidence type="ECO:0000256" key="4">
    <source>
        <dbReference type="ARBA" id="ARBA00022722"/>
    </source>
</evidence>
<dbReference type="SUPFAM" id="SSF53098">
    <property type="entry name" value="Ribonuclease H-like"/>
    <property type="match status" value="1"/>
</dbReference>
<accession>A0A1N6PR94</accession>
<evidence type="ECO:0000256" key="10">
    <source>
        <dbReference type="ARBA" id="ARBA00023125"/>
    </source>
</evidence>
<dbReference type="GO" id="GO:0046872">
    <property type="term" value="F:metal ion binding"/>
    <property type="evidence" value="ECO:0007669"/>
    <property type="project" value="UniProtKB-KW"/>
</dbReference>
<evidence type="ECO:0000313" key="18">
    <source>
        <dbReference type="EMBL" id="SIQ06776.1"/>
    </source>
</evidence>
<evidence type="ECO:0000256" key="15">
    <source>
        <dbReference type="PIRSR" id="PIRSR000977-2"/>
    </source>
</evidence>
<dbReference type="Pfam" id="PF08411">
    <property type="entry name" value="ExoI_SH3"/>
    <property type="match status" value="1"/>
</dbReference>
<dbReference type="Gene3D" id="3.30.1520.20">
    <property type="entry name" value="Exonuclease ExoI, domain 2"/>
    <property type="match status" value="1"/>
</dbReference>
<dbReference type="GO" id="GO:0006281">
    <property type="term" value="P:DNA repair"/>
    <property type="evidence" value="ECO:0007669"/>
    <property type="project" value="UniProtKB-KW"/>
</dbReference>
<dbReference type="InterPro" id="IPR013620">
    <property type="entry name" value="Exonuc_1_SH3"/>
</dbReference>
<keyword evidence="4" id="KW-0540">Nuclease</keyword>
<evidence type="ECO:0000256" key="14">
    <source>
        <dbReference type="PIRSR" id="PIRSR000977-1"/>
    </source>
</evidence>
<comment type="cofactor">
    <cofactor evidence="15">
        <name>Mg(2+)</name>
        <dbReference type="ChEBI" id="CHEBI:18420"/>
    </cofactor>
    <text evidence="15">Binds 2 Mg(2+) ions per monomer.</text>
</comment>
<evidence type="ECO:0000259" key="16">
    <source>
        <dbReference type="PROSITE" id="PS51784"/>
    </source>
</evidence>
<dbReference type="InterPro" id="IPR034747">
    <property type="entry name" value="EXOI_SH3"/>
</dbReference>
<keyword evidence="9 15" id="KW-0460">Magnesium</keyword>
<dbReference type="OrthoDB" id="9776650at2"/>
<dbReference type="InterPro" id="IPR012337">
    <property type="entry name" value="RNaseH-like_sf"/>
</dbReference>
<evidence type="ECO:0000256" key="1">
    <source>
        <dbReference type="ARBA" id="ARBA00000563"/>
    </source>
</evidence>
<dbReference type="PROSITE" id="PS51784">
    <property type="entry name" value="EXOI_SH3"/>
    <property type="match status" value="1"/>
</dbReference>
<feature type="binding site" evidence="14">
    <location>
        <position position="159"/>
    </location>
    <ligand>
        <name>substrate</name>
    </ligand>
</feature>
<evidence type="ECO:0000256" key="6">
    <source>
        <dbReference type="ARBA" id="ARBA00022763"/>
    </source>
</evidence>
<organism evidence="18 19">
    <name type="scientific">Alkalispirochaeta americana</name>
    <dbReference type="NCBI Taxonomy" id="159291"/>
    <lineage>
        <taxon>Bacteria</taxon>
        <taxon>Pseudomonadati</taxon>
        <taxon>Spirochaetota</taxon>
        <taxon>Spirochaetia</taxon>
        <taxon>Spirochaetales</taxon>
        <taxon>Spirochaetaceae</taxon>
        <taxon>Alkalispirochaeta</taxon>
    </lineage>
</organism>
<feature type="binding site" evidence="14">
    <location>
        <position position="11"/>
    </location>
    <ligand>
        <name>substrate</name>
    </ligand>
</feature>
<dbReference type="PIRSF" id="PIRSF000977">
    <property type="entry name" value="Exodeoxyribonuclease_I"/>
    <property type="match status" value="1"/>
</dbReference>
<keyword evidence="7" id="KW-0378">Hydrolase</keyword>
<dbReference type="Gene3D" id="1.20.1280.70">
    <property type="entry name" value="Exonuclease ExoI, domain 3"/>
    <property type="match status" value="1"/>
</dbReference>
<feature type="domain" description="ExoI C-terminal" evidence="17">
    <location>
        <begin position="359"/>
        <end position="482"/>
    </location>
</feature>
<comment type="catalytic activity">
    <reaction evidence="1">
        <text>Exonucleolytic cleavage in the 3'- to 5'-direction to yield nucleoside 5'-phosphates.</text>
        <dbReference type="EC" id="3.1.11.1"/>
    </reaction>
</comment>
<dbReference type="Pfam" id="PF26016">
    <property type="entry name" value="ExoI_C"/>
    <property type="match status" value="1"/>
</dbReference>
<dbReference type="GO" id="GO:0003677">
    <property type="term" value="F:DNA binding"/>
    <property type="evidence" value="ECO:0007669"/>
    <property type="project" value="UniProtKB-KW"/>
</dbReference>
<feature type="binding site" evidence="15">
    <location>
        <position position="180"/>
    </location>
    <ligand>
        <name>Mg(2+)</name>
        <dbReference type="ChEBI" id="CHEBI:18420"/>
        <label>2</label>
    </ligand>
</feature>
<dbReference type="InterPro" id="IPR036397">
    <property type="entry name" value="RNaseH_sf"/>
</dbReference>
<evidence type="ECO:0000313" key="19">
    <source>
        <dbReference type="Proteomes" id="UP000186400"/>
    </source>
</evidence>
<dbReference type="InterPro" id="IPR038649">
    <property type="entry name" value="EXOI_SH3_sf"/>
</dbReference>
<dbReference type="Pfam" id="PF00929">
    <property type="entry name" value="RNase_T"/>
    <property type="match status" value="1"/>
</dbReference>
<feature type="binding site" evidence="15">
    <location>
        <position position="11"/>
    </location>
    <ligand>
        <name>Mg(2+)</name>
        <dbReference type="ChEBI" id="CHEBI:18420"/>
        <label>2</label>
    </ligand>
</feature>
<evidence type="ECO:0000256" key="3">
    <source>
        <dbReference type="ARBA" id="ARBA00019900"/>
    </source>
</evidence>
<evidence type="ECO:0000256" key="7">
    <source>
        <dbReference type="ARBA" id="ARBA00022801"/>
    </source>
</evidence>
<dbReference type="EMBL" id="FTMS01000003">
    <property type="protein sequence ID" value="SIQ06776.1"/>
    <property type="molecule type" value="Genomic_DNA"/>
</dbReference>
<dbReference type="AlphaFoldDB" id="A0A1N6PR94"/>
<keyword evidence="5 15" id="KW-0479">Metal-binding</keyword>
<dbReference type="Gene3D" id="3.30.420.10">
    <property type="entry name" value="Ribonuclease H-like superfamily/Ribonuclease H"/>
    <property type="match status" value="1"/>
</dbReference>
<dbReference type="InterPro" id="IPR058561">
    <property type="entry name" value="Exonuc_1_C"/>
</dbReference>